<dbReference type="OrthoDB" id="550577at2759"/>
<dbReference type="PANTHER" id="PTHR43447">
    <property type="entry name" value="ALPHA-AMYLASE"/>
    <property type="match status" value="1"/>
</dbReference>
<comment type="catalytic activity">
    <reaction evidence="1 9">
        <text>Endohydrolysis of (1-&gt;4)-alpha-D-glucosidic linkages in polysaccharides containing three or more (1-&gt;4)-alpha-linked D-glucose units.</text>
        <dbReference type="EC" id="3.2.1.1"/>
    </reaction>
</comment>
<dbReference type="Pfam" id="PF00128">
    <property type="entry name" value="Alpha-amylase"/>
    <property type="match status" value="1"/>
</dbReference>
<evidence type="ECO:0000256" key="7">
    <source>
        <dbReference type="ARBA" id="ARBA00023295"/>
    </source>
</evidence>
<keyword evidence="12" id="KW-1185">Reference proteome</keyword>
<dbReference type="CDD" id="cd11317">
    <property type="entry name" value="AmyAc_bac_euk_AmyA"/>
    <property type="match status" value="1"/>
</dbReference>
<sequence>MLSARITSTLARYRMSVMLGSVVVGLGLLFNWPRSFQRDVTVQLFQWSHEEVARECEEHLGPAGYRWAQISPPQEHLSGDQWWVDYQPVSYVLKSKRGSRDQLASMIQRCKAVGVGVIVDAVMNHMTAGNVPGRGSAGSIHSHYNYPNLYDHHDFHHCGRNGNDHIVNYTDRYEVQNCELLGLADLATEKDNVRDTLGAYLQDLVGLEVSGFRVDAAKHMPAQDVSALLDRLPNRGRMRVVQEVIFGASEPIRPEEYMINGNVHVFKAATDLKRLFKTDGIAYLVQPVPWGPAWGAGSVFLASSHSTVFVTNHDLERNGDSLVAADPQYLLAHVFILTWNYGQVDILSGYNFTDFDDPPRQAQVKCGQFGWRCEHRHPMILGAIQIRGIVGSRPVRNVITSGSNRTAYARGSRAFVALNNEPRDWVLGPGIQIGMKQGIYPNVLGSVTVAVRVGRRGRLEESVVVPAYSAIGIHR</sequence>
<dbReference type="Proteomes" id="UP000886653">
    <property type="component" value="Unassembled WGS sequence"/>
</dbReference>
<dbReference type="EC" id="3.2.1.1" evidence="4 9"/>
<proteinExistence type="inferred from homology"/>
<comment type="caution">
    <text evidence="11">The sequence shown here is derived from an EMBL/GenBank/DDBJ whole genome shotgun (WGS) entry which is preliminary data.</text>
</comment>
<dbReference type="InterPro" id="IPR006047">
    <property type="entry name" value="GH13_cat_dom"/>
</dbReference>
<evidence type="ECO:0000256" key="6">
    <source>
        <dbReference type="ARBA" id="ARBA00023277"/>
    </source>
</evidence>
<evidence type="ECO:0000256" key="3">
    <source>
        <dbReference type="ARBA" id="ARBA00008061"/>
    </source>
</evidence>
<organism evidence="11 12">
    <name type="scientific">Cronartium quercuum f. sp. fusiforme G11</name>
    <dbReference type="NCBI Taxonomy" id="708437"/>
    <lineage>
        <taxon>Eukaryota</taxon>
        <taxon>Fungi</taxon>
        <taxon>Dikarya</taxon>
        <taxon>Basidiomycota</taxon>
        <taxon>Pucciniomycotina</taxon>
        <taxon>Pucciniomycetes</taxon>
        <taxon>Pucciniales</taxon>
        <taxon>Coleosporiaceae</taxon>
        <taxon>Cronartium</taxon>
    </lineage>
</organism>
<name>A0A9P6NU95_9BASI</name>
<dbReference type="Gene3D" id="2.60.40.1180">
    <property type="entry name" value="Golgi alpha-mannosidase II"/>
    <property type="match status" value="1"/>
</dbReference>
<evidence type="ECO:0000256" key="1">
    <source>
        <dbReference type="ARBA" id="ARBA00000548"/>
    </source>
</evidence>
<dbReference type="GO" id="GO:0043169">
    <property type="term" value="F:cation binding"/>
    <property type="evidence" value="ECO:0007669"/>
    <property type="project" value="InterPro"/>
</dbReference>
<dbReference type="Gene3D" id="3.20.20.80">
    <property type="entry name" value="Glycosidases"/>
    <property type="match status" value="1"/>
</dbReference>
<dbReference type="InterPro" id="IPR017853">
    <property type="entry name" value="GH"/>
</dbReference>
<keyword evidence="5 9" id="KW-0378">Hydrolase</keyword>
<keyword evidence="7 9" id="KW-0326">Glycosidase</keyword>
<accession>A0A9P6NU95</accession>
<dbReference type="SUPFAM" id="SSF51445">
    <property type="entry name" value="(Trans)glycosidases"/>
    <property type="match status" value="1"/>
</dbReference>
<dbReference type="SMART" id="SM00642">
    <property type="entry name" value="Aamy"/>
    <property type="match status" value="1"/>
</dbReference>
<evidence type="ECO:0000313" key="11">
    <source>
        <dbReference type="EMBL" id="KAG0149600.1"/>
    </source>
</evidence>
<dbReference type="GO" id="GO:0005975">
    <property type="term" value="P:carbohydrate metabolic process"/>
    <property type="evidence" value="ECO:0007669"/>
    <property type="project" value="InterPro"/>
</dbReference>
<comment type="similarity">
    <text evidence="3 8">Belongs to the glycosyl hydrolase 13 family.</text>
</comment>
<evidence type="ECO:0000256" key="2">
    <source>
        <dbReference type="ARBA" id="ARBA00001913"/>
    </source>
</evidence>
<evidence type="ECO:0000256" key="4">
    <source>
        <dbReference type="ARBA" id="ARBA00012595"/>
    </source>
</evidence>
<reference evidence="11" key="1">
    <citation type="submission" date="2013-11" db="EMBL/GenBank/DDBJ databases">
        <title>Genome sequence of the fusiform rust pathogen reveals effectors for host alternation and coevolution with pine.</title>
        <authorList>
            <consortium name="DOE Joint Genome Institute"/>
            <person name="Smith K."/>
            <person name="Pendleton A."/>
            <person name="Kubisiak T."/>
            <person name="Anderson C."/>
            <person name="Salamov A."/>
            <person name="Aerts A."/>
            <person name="Riley R."/>
            <person name="Clum A."/>
            <person name="Lindquist E."/>
            <person name="Ence D."/>
            <person name="Campbell M."/>
            <person name="Kronenberg Z."/>
            <person name="Feau N."/>
            <person name="Dhillon B."/>
            <person name="Hamelin R."/>
            <person name="Burleigh J."/>
            <person name="Smith J."/>
            <person name="Yandell M."/>
            <person name="Nelson C."/>
            <person name="Grigoriev I."/>
            <person name="Davis J."/>
        </authorList>
    </citation>
    <scope>NUCLEOTIDE SEQUENCE</scope>
    <source>
        <strain evidence="11">G11</strain>
    </source>
</reference>
<evidence type="ECO:0000259" key="10">
    <source>
        <dbReference type="SMART" id="SM00642"/>
    </source>
</evidence>
<dbReference type="PRINTS" id="PR00110">
    <property type="entry name" value="ALPHAAMYLASE"/>
</dbReference>
<protein>
    <recommendedName>
        <fullName evidence="4 9">Alpha-amylase</fullName>
        <ecNumber evidence="4 9">3.2.1.1</ecNumber>
    </recommendedName>
</protein>
<gene>
    <name evidence="11" type="ORF">CROQUDRAFT_669121</name>
</gene>
<keyword evidence="6 9" id="KW-0119">Carbohydrate metabolism</keyword>
<comment type="cofactor">
    <cofactor evidence="2">
        <name>Ca(2+)</name>
        <dbReference type="ChEBI" id="CHEBI:29108"/>
    </cofactor>
</comment>
<dbReference type="InterPro" id="IPR013780">
    <property type="entry name" value="Glyco_hydro_b"/>
</dbReference>
<evidence type="ECO:0000256" key="5">
    <source>
        <dbReference type="ARBA" id="ARBA00022801"/>
    </source>
</evidence>
<dbReference type="AlphaFoldDB" id="A0A9P6NU95"/>
<dbReference type="SUPFAM" id="SSF51011">
    <property type="entry name" value="Glycosyl hydrolase domain"/>
    <property type="match status" value="1"/>
</dbReference>
<evidence type="ECO:0000256" key="9">
    <source>
        <dbReference type="RuleBase" id="RU361134"/>
    </source>
</evidence>
<dbReference type="GO" id="GO:0004556">
    <property type="term" value="F:alpha-amylase activity"/>
    <property type="evidence" value="ECO:0007669"/>
    <property type="project" value="UniProtKB-UniRule"/>
</dbReference>
<evidence type="ECO:0000256" key="8">
    <source>
        <dbReference type="RuleBase" id="RU003615"/>
    </source>
</evidence>
<dbReference type="InterPro" id="IPR006046">
    <property type="entry name" value="Alpha_amylase"/>
</dbReference>
<evidence type="ECO:0000313" key="12">
    <source>
        <dbReference type="Proteomes" id="UP000886653"/>
    </source>
</evidence>
<dbReference type="EMBL" id="MU167226">
    <property type="protein sequence ID" value="KAG0149600.1"/>
    <property type="molecule type" value="Genomic_DNA"/>
</dbReference>
<feature type="domain" description="Glycosyl hydrolase family 13 catalytic" evidence="10">
    <location>
        <begin position="39"/>
        <end position="387"/>
    </location>
</feature>